<dbReference type="Pfam" id="PF02565">
    <property type="entry name" value="RecO_C"/>
    <property type="match status" value="1"/>
</dbReference>
<dbReference type="HAMAP" id="MF_00201">
    <property type="entry name" value="RecO"/>
    <property type="match status" value="1"/>
</dbReference>
<dbReference type="Gene3D" id="1.20.1440.120">
    <property type="entry name" value="Recombination protein O, C-terminal domain"/>
    <property type="match status" value="1"/>
</dbReference>
<evidence type="ECO:0000256" key="3">
    <source>
        <dbReference type="ARBA" id="ARBA00021310"/>
    </source>
</evidence>
<evidence type="ECO:0000256" key="7">
    <source>
        <dbReference type="ARBA" id="ARBA00033409"/>
    </source>
</evidence>
<evidence type="ECO:0000313" key="11">
    <source>
        <dbReference type="Proteomes" id="UP000006242"/>
    </source>
</evidence>
<dbReference type="EMBL" id="AFNV02000021">
    <property type="protein sequence ID" value="ERJ18287.1"/>
    <property type="molecule type" value="Genomic_DNA"/>
</dbReference>
<evidence type="ECO:0000259" key="9">
    <source>
        <dbReference type="Pfam" id="PF11967"/>
    </source>
</evidence>
<proteinExistence type="inferred from homology"/>
<sequence length="255" mass="27546">MRVDLTPVIVLHRRAWRDTSFIVEAFSREYGRIGLVAKGARRPKSRWRGLLEPLAVLQLSWSGRGELYTLTDVDTVRRHTLAGNALMAGFYASELVMRLTARDDPHAAIHDSLDALLAALDNGAPAVVALRFFERDLLDELGYGVPLDITSDTGEPVDAALEYVYAPELGLRLRSVSVGEDEVAIPGSALHGLVNGRFAGRADVHAARVLMQTAIAPHLGTQPLKSVQTLKAMQAFKASAAAPAEPDNSSSGDRS</sequence>
<dbReference type="GO" id="GO:0043590">
    <property type="term" value="C:bacterial nucleoid"/>
    <property type="evidence" value="ECO:0007669"/>
    <property type="project" value="TreeGrafter"/>
</dbReference>
<comment type="function">
    <text evidence="1 8">Involved in DNA repair and RecF pathway recombination.</text>
</comment>
<dbReference type="AlphaFoldDB" id="U2EIX2"/>
<accession>U2EIX2</accession>
<keyword evidence="6 8" id="KW-0234">DNA repair</keyword>
<dbReference type="InterPro" id="IPR003717">
    <property type="entry name" value="RecO"/>
</dbReference>
<dbReference type="PANTHER" id="PTHR33991">
    <property type="entry name" value="DNA REPAIR PROTEIN RECO"/>
    <property type="match status" value="1"/>
</dbReference>
<organism evidence="10 11">
    <name type="scientific">Salinisphaera shabanensis E1L3A</name>
    <dbReference type="NCBI Taxonomy" id="1033802"/>
    <lineage>
        <taxon>Bacteria</taxon>
        <taxon>Pseudomonadati</taxon>
        <taxon>Pseudomonadota</taxon>
        <taxon>Gammaproteobacteria</taxon>
        <taxon>Salinisphaerales</taxon>
        <taxon>Salinisphaeraceae</taxon>
        <taxon>Salinisphaera</taxon>
    </lineage>
</organism>
<dbReference type="SUPFAM" id="SSF50249">
    <property type="entry name" value="Nucleic acid-binding proteins"/>
    <property type="match status" value="1"/>
</dbReference>
<dbReference type="GO" id="GO:0006310">
    <property type="term" value="P:DNA recombination"/>
    <property type="evidence" value="ECO:0007669"/>
    <property type="project" value="UniProtKB-UniRule"/>
</dbReference>
<dbReference type="NCBIfam" id="TIGR00613">
    <property type="entry name" value="reco"/>
    <property type="match status" value="1"/>
</dbReference>
<dbReference type="InterPro" id="IPR037278">
    <property type="entry name" value="ARFGAP/RecO"/>
</dbReference>
<dbReference type="Proteomes" id="UP000006242">
    <property type="component" value="Unassembled WGS sequence"/>
</dbReference>
<evidence type="ECO:0000313" key="10">
    <source>
        <dbReference type="EMBL" id="ERJ18287.1"/>
    </source>
</evidence>
<dbReference type="STRING" id="1033802.SSPSH_002915"/>
<dbReference type="Pfam" id="PF11967">
    <property type="entry name" value="RecO_N"/>
    <property type="match status" value="1"/>
</dbReference>
<protein>
    <recommendedName>
        <fullName evidence="3 8">DNA repair protein RecO</fullName>
    </recommendedName>
    <alternativeName>
        <fullName evidence="7 8">Recombination protein O</fullName>
    </alternativeName>
</protein>
<comment type="caution">
    <text evidence="10">The sequence shown here is derived from an EMBL/GenBank/DDBJ whole genome shotgun (WGS) entry which is preliminary data.</text>
</comment>
<reference evidence="10 11" key="2">
    <citation type="journal article" date="2013" name="PLoS ONE">
        <title>INDIGO - INtegrated Data Warehouse of MIcrobial GenOmes with Examples from the Red Sea Extremophiles.</title>
        <authorList>
            <person name="Alam I."/>
            <person name="Antunes A."/>
            <person name="Kamau A.A."/>
            <person name="Ba Alawi W."/>
            <person name="Kalkatawi M."/>
            <person name="Stingl U."/>
            <person name="Bajic V.B."/>
        </authorList>
    </citation>
    <scope>NUCLEOTIDE SEQUENCE [LARGE SCALE GENOMIC DNA]</scope>
    <source>
        <strain evidence="10 11">E1L3A</strain>
    </source>
</reference>
<dbReference type="OrthoDB" id="9804792at2"/>
<evidence type="ECO:0000256" key="6">
    <source>
        <dbReference type="ARBA" id="ARBA00023204"/>
    </source>
</evidence>
<keyword evidence="5 8" id="KW-0233">DNA recombination</keyword>
<comment type="similarity">
    <text evidence="2 8">Belongs to the RecO family.</text>
</comment>
<dbReference type="InterPro" id="IPR022572">
    <property type="entry name" value="DNA_rep/recomb_RecO_N"/>
</dbReference>
<dbReference type="RefSeq" id="WP_006915390.1">
    <property type="nucleotide sequence ID" value="NZ_AFNV02000021.1"/>
</dbReference>
<dbReference type="eggNOG" id="COG1381">
    <property type="taxonomic scope" value="Bacteria"/>
</dbReference>
<reference evidence="10 11" key="1">
    <citation type="journal article" date="2011" name="J. Bacteriol.">
        <title>Genome sequence of Salinisphaera shabanensis, a gammaproteobacterium from the harsh, variable environment of the brine-seawater interface of the Shaban Deep in the Red Sea.</title>
        <authorList>
            <person name="Antunes A."/>
            <person name="Alam I."/>
            <person name="Bajic V.B."/>
            <person name="Stingl U."/>
        </authorList>
    </citation>
    <scope>NUCLEOTIDE SEQUENCE [LARGE SCALE GENOMIC DNA]</scope>
    <source>
        <strain evidence="10 11">E1L3A</strain>
    </source>
</reference>
<dbReference type="Gene3D" id="2.40.50.140">
    <property type="entry name" value="Nucleic acid-binding proteins"/>
    <property type="match status" value="1"/>
</dbReference>
<evidence type="ECO:0000256" key="2">
    <source>
        <dbReference type="ARBA" id="ARBA00007452"/>
    </source>
</evidence>
<evidence type="ECO:0000256" key="8">
    <source>
        <dbReference type="HAMAP-Rule" id="MF_00201"/>
    </source>
</evidence>
<dbReference type="PANTHER" id="PTHR33991:SF1">
    <property type="entry name" value="DNA REPAIR PROTEIN RECO"/>
    <property type="match status" value="1"/>
</dbReference>
<name>U2EIX2_9GAMM</name>
<gene>
    <name evidence="8 10" type="primary">recO</name>
    <name evidence="10" type="ORF">SSPSH_002915</name>
</gene>
<keyword evidence="4 8" id="KW-0227">DNA damage</keyword>
<dbReference type="SUPFAM" id="SSF57863">
    <property type="entry name" value="ArfGap/RecO-like zinc finger"/>
    <property type="match status" value="1"/>
</dbReference>
<dbReference type="InterPro" id="IPR042242">
    <property type="entry name" value="RecO_C"/>
</dbReference>
<keyword evidence="11" id="KW-1185">Reference proteome</keyword>
<evidence type="ECO:0000256" key="4">
    <source>
        <dbReference type="ARBA" id="ARBA00022763"/>
    </source>
</evidence>
<feature type="domain" description="DNA replication/recombination mediator RecO N-terminal" evidence="9">
    <location>
        <begin position="6"/>
        <end position="77"/>
    </location>
</feature>
<evidence type="ECO:0000256" key="1">
    <source>
        <dbReference type="ARBA" id="ARBA00003065"/>
    </source>
</evidence>
<evidence type="ECO:0000256" key="5">
    <source>
        <dbReference type="ARBA" id="ARBA00023172"/>
    </source>
</evidence>
<dbReference type="InterPro" id="IPR012340">
    <property type="entry name" value="NA-bd_OB-fold"/>
</dbReference>
<dbReference type="GO" id="GO:0006302">
    <property type="term" value="P:double-strand break repair"/>
    <property type="evidence" value="ECO:0007669"/>
    <property type="project" value="TreeGrafter"/>
</dbReference>